<evidence type="ECO:0000313" key="1">
    <source>
        <dbReference type="EMBL" id="QIG45019.1"/>
    </source>
</evidence>
<dbReference type="Proteomes" id="UP000502996">
    <property type="component" value="Chromosome"/>
</dbReference>
<accession>A0A6G6WIH1</accession>
<dbReference type="KEGG" id="nano:G5V58_21605"/>
<gene>
    <name evidence="1" type="ORF">G5V58_21605</name>
</gene>
<name>A0A6G6WIH1_9ACTN</name>
<sequence length="140" mass="14476">MANLFGDIAAMVDRLVEFGISESLAAQLKSFLTDSADQLTDQKPNTVSHTAFGGTPGSVQLASDAGKARAHVVEALKDMASGLDGYGQIIHQLYVDAKDTDDAAEADFIAQTKKADSMIPVSFAAAHPHSHGHGGHGGGS</sequence>
<organism evidence="1 2">
    <name type="scientific">Nocardioides anomalus</name>
    <dbReference type="NCBI Taxonomy" id="2712223"/>
    <lineage>
        <taxon>Bacteria</taxon>
        <taxon>Bacillati</taxon>
        <taxon>Actinomycetota</taxon>
        <taxon>Actinomycetes</taxon>
        <taxon>Propionibacteriales</taxon>
        <taxon>Nocardioidaceae</taxon>
        <taxon>Nocardioides</taxon>
    </lineage>
</organism>
<dbReference type="EMBL" id="CP049257">
    <property type="protein sequence ID" value="QIG45019.1"/>
    <property type="molecule type" value="Genomic_DNA"/>
</dbReference>
<evidence type="ECO:0000313" key="2">
    <source>
        <dbReference type="Proteomes" id="UP000502996"/>
    </source>
</evidence>
<reference evidence="1 2" key="1">
    <citation type="submission" date="2020-02" db="EMBL/GenBank/DDBJ databases">
        <title>Full genome sequence of Nocardioides sp. R-3366.</title>
        <authorList>
            <person name="Im W.-T."/>
        </authorList>
    </citation>
    <scope>NUCLEOTIDE SEQUENCE [LARGE SCALE GENOMIC DNA]</scope>
    <source>
        <strain evidence="1 2">R-3366</strain>
    </source>
</reference>
<keyword evidence="2" id="KW-1185">Reference proteome</keyword>
<protein>
    <submittedName>
        <fullName evidence="1">Uncharacterized protein</fullName>
    </submittedName>
</protein>
<dbReference type="AlphaFoldDB" id="A0A6G6WIH1"/>
<dbReference type="RefSeq" id="WP_165237163.1">
    <property type="nucleotide sequence ID" value="NZ_CP049257.1"/>
</dbReference>
<proteinExistence type="predicted"/>